<gene>
    <name evidence="2" type="ORF">Pcinc_019086</name>
</gene>
<feature type="region of interest" description="Disordered" evidence="1">
    <location>
        <begin position="64"/>
        <end position="179"/>
    </location>
</feature>
<dbReference type="AlphaFoldDB" id="A0AAE1FL42"/>
<organism evidence="2 3">
    <name type="scientific">Petrolisthes cinctipes</name>
    <name type="common">Flat porcelain crab</name>
    <dbReference type="NCBI Taxonomy" id="88211"/>
    <lineage>
        <taxon>Eukaryota</taxon>
        <taxon>Metazoa</taxon>
        <taxon>Ecdysozoa</taxon>
        <taxon>Arthropoda</taxon>
        <taxon>Crustacea</taxon>
        <taxon>Multicrustacea</taxon>
        <taxon>Malacostraca</taxon>
        <taxon>Eumalacostraca</taxon>
        <taxon>Eucarida</taxon>
        <taxon>Decapoda</taxon>
        <taxon>Pleocyemata</taxon>
        <taxon>Anomura</taxon>
        <taxon>Galatheoidea</taxon>
        <taxon>Porcellanidae</taxon>
        <taxon>Petrolisthes</taxon>
    </lineage>
</organism>
<comment type="caution">
    <text evidence="2">The sequence shown here is derived from an EMBL/GenBank/DDBJ whole genome shotgun (WGS) entry which is preliminary data.</text>
</comment>
<feature type="compositionally biased region" description="Polar residues" evidence="1">
    <location>
        <begin position="169"/>
        <end position="179"/>
    </location>
</feature>
<keyword evidence="3" id="KW-1185">Reference proteome</keyword>
<accession>A0AAE1FL42</accession>
<protein>
    <submittedName>
        <fullName evidence="2">Uncharacterized protein</fullName>
    </submittedName>
</protein>
<reference evidence="2" key="1">
    <citation type="submission" date="2023-10" db="EMBL/GenBank/DDBJ databases">
        <title>Genome assemblies of two species of porcelain crab, Petrolisthes cinctipes and Petrolisthes manimaculis (Anomura: Porcellanidae).</title>
        <authorList>
            <person name="Angst P."/>
        </authorList>
    </citation>
    <scope>NUCLEOTIDE SEQUENCE</scope>
    <source>
        <strain evidence="2">PB745_01</strain>
        <tissue evidence="2">Gill</tissue>
    </source>
</reference>
<feature type="compositionally biased region" description="Polar residues" evidence="1">
    <location>
        <begin position="94"/>
        <end position="117"/>
    </location>
</feature>
<evidence type="ECO:0000313" key="3">
    <source>
        <dbReference type="Proteomes" id="UP001286313"/>
    </source>
</evidence>
<dbReference type="EMBL" id="JAWQEG010001874">
    <property type="protein sequence ID" value="KAK3876074.1"/>
    <property type="molecule type" value="Genomic_DNA"/>
</dbReference>
<proteinExistence type="predicted"/>
<evidence type="ECO:0000313" key="2">
    <source>
        <dbReference type="EMBL" id="KAK3876074.1"/>
    </source>
</evidence>
<sequence length="336" mass="37766">MEVCGTTSDSSQQLPTREILLKTHKAELQKRCREMGLTNIWVKKDQLIDMILQNSHLIEKHADEQQETLSPANVPTPHPDNHQQLPEPVRPPNSEASQLQNKNDPQLLRVNNTSDGTQLFEPDASQSQDSNATQRSCPDNSQETHTPHPDSLLPPSFPEAVDPHPSIASDHSGTTDVTRNSLLNTTRHPIDYVTQSSCPPLDASNNDQWRKEFLEKVTKDISTIMSKLETKDSEIELLNTEVKSAYSLIETLQQRICHLETRERRDDKHEDVTATTSSPSQCLLLGDTNLKHVRRTDLGDNCSVRTVTHANMDLLSSWEHLAGGTKKYSHKSLIIT</sequence>
<feature type="compositionally biased region" description="Polar residues" evidence="1">
    <location>
        <begin position="124"/>
        <end position="144"/>
    </location>
</feature>
<name>A0AAE1FL42_PETCI</name>
<evidence type="ECO:0000256" key="1">
    <source>
        <dbReference type="SAM" id="MobiDB-lite"/>
    </source>
</evidence>
<dbReference type="Proteomes" id="UP001286313">
    <property type="component" value="Unassembled WGS sequence"/>
</dbReference>